<evidence type="ECO:0000256" key="4">
    <source>
        <dbReference type="ARBA" id="ARBA00022857"/>
    </source>
</evidence>
<dbReference type="InterPro" id="IPR036343">
    <property type="entry name" value="GluRdtase_N_sf"/>
</dbReference>
<evidence type="ECO:0000256" key="1">
    <source>
        <dbReference type="ARBA" id="ARBA00005059"/>
    </source>
</evidence>
<feature type="binding site" evidence="8 10">
    <location>
        <position position="132"/>
    </location>
    <ligand>
        <name>substrate</name>
    </ligand>
</feature>
<comment type="catalytic activity">
    <reaction evidence="7 8 13">
        <text>(S)-4-amino-5-oxopentanoate + tRNA(Glu) + NADP(+) = L-glutamyl-tRNA(Glu) + NADPH + H(+)</text>
        <dbReference type="Rhea" id="RHEA:12344"/>
        <dbReference type="Rhea" id="RHEA-COMP:9663"/>
        <dbReference type="Rhea" id="RHEA-COMP:9680"/>
        <dbReference type="ChEBI" id="CHEBI:15378"/>
        <dbReference type="ChEBI" id="CHEBI:57501"/>
        <dbReference type="ChEBI" id="CHEBI:57783"/>
        <dbReference type="ChEBI" id="CHEBI:58349"/>
        <dbReference type="ChEBI" id="CHEBI:78442"/>
        <dbReference type="ChEBI" id="CHEBI:78520"/>
        <dbReference type="EC" id="1.2.1.70"/>
    </reaction>
</comment>
<organism evidence="17 18">
    <name type="scientific">Dietzia psychralcaliphila</name>
    <dbReference type="NCBI Taxonomy" id="139021"/>
    <lineage>
        <taxon>Bacteria</taxon>
        <taxon>Bacillati</taxon>
        <taxon>Actinomycetota</taxon>
        <taxon>Actinomycetes</taxon>
        <taxon>Mycobacteriales</taxon>
        <taxon>Dietziaceae</taxon>
        <taxon>Dietzia</taxon>
    </lineage>
</organism>
<dbReference type="InterPro" id="IPR006151">
    <property type="entry name" value="Shikm_DH/Glu-tRNA_Rdtase"/>
</dbReference>
<dbReference type="EMBL" id="CP015453">
    <property type="protein sequence ID" value="AWH96454.1"/>
    <property type="molecule type" value="Genomic_DNA"/>
</dbReference>
<dbReference type="Pfam" id="PF01488">
    <property type="entry name" value="Shikimate_DH"/>
    <property type="match status" value="1"/>
</dbReference>
<evidence type="ECO:0000256" key="11">
    <source>
        <dbReference type="PIRSR" id="PIRSR000445-3"/>
    </source>
</evidence>
<dbReference type="SUPFAM" id="SSF69075">
    <property type="entry name" value="Glutamyl tRNA-reductase dimerization domain"/>
    <property type="match status" value="1"/>
</dbReference>
<comment type="similarity">
    <text evidence="2 8 13">Belongs to the glutamyl-tRNA reductase family.</text>
</comment>
<accession>A0AAD0JTB9</accession>
<evidence type="ECO:0000256" key="9">
    <source>
        <dbReference type="PIRSR" id="PIRSR000445-1"/>
    </source>
</evidence>
<feature type="domain" description="Glutamyl-tRNA reductase N-terminal" evidence="16">
    <location>
        <begin position="18"/>
        <end position="168"/>
    </location>
</feature>
<evidence type="ECO:0000259" key="15">
    <source>
        <dbReference type="Pfam" id="PF01488"/>
    </source>
</evidence>
<feature type="domain" description="Quinate/shikimate 5-dehydrogenase/glutamyl-tRNA reductase" evidence="15">
    <location>
        <begin position="208"/>
        <end position="339"/>
    </location>
</feature>
<feature type="binding site" evidence="8 10">
    <location>
        <position position="121"/>
    </location>
    <ligand>
        <name>substrate</name>
    </ligand>
</feature>
<evidence type="ECO:0000313" key="17">
    <source>
        <dbReference type="EMBL" id="AWH96454.1"/>
    </source>
</evidence>
<dbReference type="InterPro" id="IPR015895">
    <property type="entry name" value="4pyrrol_synth_GluRdtase_N"/>
</dbReference>
<dbReference type="Gene3D" id="3.30.460.30">
    <property type="entry name" value="Glutamyl-tRNA reductase, N-terminal domain"/>
    <property type="match status" value="1"/>
</dbReference>
<gene>
    <name evidence="8" type="primary">hemA</name>
    <name evidence="17" type="ORF">A6048_14250</name>
</gene>
<evidence type="ECO:0000259" key="16">
    <source>
        <dbReference type="Pfam" id="PF05201"/>
    </source>
</evidence>
<dbReference type="InterPro" id="IPR018214">
    <property type="entry name" value="GluRdtase_CS"/>
</dbReference>
<comment type="subunit">
    <text evidence="8">Homodimer.</text>
</comment>
<keyword evidence="4 8" id="KW-0521">NADP</keyword>
<dbReference type="CDD" id="cd05213">
    <property type="entry name" value="NAD_bind_Glutamyl_tRNA_reduct"/>
    <property type="match status" value="1"/>
</dbReference>
<feature type="binding site" evidence="8 10">
    <location>
        <begin position="126"/>
        <end position="128"/>
    </location>
    <ligand>
        <name>substrate</name>
    </ligand>
</feature>
<feature type="active site" description="Nucleophile" evidence="8 9">
    <location>
        <position position="62"/>
    </location>
</feature>
<evidence type="ECO:0000259" key="14">
    <source>
        <dbReference type="Pfam" id="PF00745"/>
    </source>
</evidence>
<evidence type="ECO:0000256" key="6">
    <source>
        <dbReference type="ARBA" id="ARBA00023244"/>
    </source>
</evidence>
<feature type="site" description="Important for activity" evidence="8 12">
    <location>
        <position position="111"/>
    </location>
</feature>
<evidence type="ECO:0000256" key="3">
    <source>
        <dbReference type="ARBA" id="ARBA00012970"/>
    </source>
</evidence>
<protein>
    <recommendedName>
        <fullName evidence="3 8">Glutamyl-tRNA reductase</fullName>
        <shortName evidence="8">GluTR</shortName>
        <ecNumber evidence="3 8">1.2.1.70</ecNumber>
    </recommendedName>
</protein>
<evidence type="ECO:0000256" key="8">
    <source>
        <dbReference type="HAMAP-Rule" id="MF_00087"/>
    </source>
</evidence>
<keyword evidence="5 8" id="KW-0560">Oxidoreductase</keyword>
<dbReference type="GO" id="GO:0008883">
    <property type="term" value="F:glutamyl-tRNA reductase activity"/>
    <property type="evidence" value="ECO:0007669"/>
    <property type="project" value="UniProtKB-UniRule"/>
</dbReference>
<feature type="binding site" evidence="8 11">
    <location>
        <begin position="218"/>
        <end position="223"/>
    </location>
    <ligand>
        <name>NADP(+)</name>
        <dbReference type="ChEBI" id="CHEBI:58349"/>
    </ligand>
</feature>
<keyword evidence="18" id="KW-1185">Reference proteome</keyword>
<proteinExistence type="inferred from homology"/>
<feature type="domain" description="Tetrapyrrole biosynthesis glutamyl-tRNA reductase dimerisation" evidence="14">
    <location>
        <begin position="354"/>
        <end position="452"/>
    </location>
</feature>
<dbReference type="NCBIfam" id="NF000744">
    <property type="entry name" value="PRK00045.1-3"/>
    <property type="match status" value="1"/>
</dbReference>
<evidence type="ECO:0000256" key="10">
    <source>
        <dbReference type="PIRSR" id="PIRSR000445-2"/>
    </source>
</evidence>
<dbReference type="Gene3D" id="3.40.50.720">
    <property type="entry name" value="NAD(P)-binding Rossmann-like Domain"/>
    <property type="match status" value="1"/>
</dbReference>
<evidence type="ECO:0000313" key="18">
    <source>
        <dbReference type="Proteomes" id="UP000244903"/>
    </source>
</evidence>
<dbReference type="AlphaFoldDB" id="A0AAD0JTB9"/>
<feature type="binding site" evidence="8 10">
    <location>
        <begin position="61"/>
        <end position="64"/>
    </location>
    <ligand>
        <name>substrate</name>
    </ligand>
</feature>
<evidence type="ECO:0000256" key="5">
    <source>
        <dbReference type="ARBA" id="ARBA00023002"/>
    </source>
</evidence>
<dbReference type="Pfam" id="PF05201">
    <property type="entry name" value="GlutR_N"/>
    <property type="match status" value="1"/>
</dbReference>
<dbReference type="PANTHER" id="PTHR43013">
    <property type="entry name" value="GLUTAMYL-TRNA REDUCTASE"/>
    <property type="match status" value="1"/>
</dbReference>
<dbReference type="PROSITE" id="PS00747">
    <property type="entry name" value="GLUTR"/>
    <property type="match status" value="1"/>
</dbReference>
<evidence type="ECO:0000256" key="7">
    <source>
        <dbReference type="ARBA" id="ARBA00047464"/>
    </source>
</evidence>
<sequence length="473" mass="49192">MGAYGTRVRGSAVSILLVGLSHHSAPVALLESVAVAEADRDSLTENLISGSNVDEAMIVTTCNRVEVYAAVEAFHPALDDVVGLLSRHSGLSPDELSRHLYVRYSESAAEHLFSVASGLDSMVVGEQQIIGQIRTAYQSASDIGAAGTTLHRLAQQALHVGKRVHTETGIDSAGSSVVSVALDRAAEILAEGGPAGSSTANTVSPSRRLDGRRAVVLGAGAMGGLAVAHLGRAGISHIDVTNRTPERADRLSEIARDSGTPASAFPMGDLADGIAAADILFTCTGAVGAVVTLGDVHTALARRGPGRPLVICDLGMPRDVDPSVSGLPGVTVLGIEELNADPATSAAAADADAARTIVDTELAAYTQAERMAGVGPLIGQLRGRGGQVVAAEMRRLDSRLPELDDKVRDEVANTVRRVVDKLLHPPTVRFKELAAQPDGENLAAVVRTLFDLDSVDRLDETRVTETSVDEEAS</sequence>
<dbReference type="Proteomes" id="UP000244903">
    <property type="component" value="Chromosome"/>
</dbReference>
<comment type="pathway">
    <text evidence="1 8 13">Porphyrin-containing compound metabolism; protoporphyrin-IX biosynthesis; 5-aminolevulinate from L-glutamyl-tRNA(Glu): step 1/2.</text>
</comment>
<dbReference type="InterPro" id="IPR015896">
    <property type="entry name" value="4pyrrol_synth_GluRdtase_dimer"/>
</dbReference>
<dbReference type="HAMAP" id="MF_00087">
    <property type="entry name" value="Glu_tRNA_reductase"/>
    <property type="match status" value="1"/>
</dbReference>
<evidence type="ECO:0000256" key="13">
    <source>
        <dbReference type="RuleBase" id="RU000584"/>
    </source>
</evidence>
<comment type="miscellaneous">
    <text evidence="8">During catalysis, the active site Cys acts as a nucleophile attacking the alpha-carbonyl group of tRNA-bound glutamate with the formation of a thioester intermediate between enzyme and glutamate, and the concomitant release of tRNA(Glu). The thioester intermediate is finally reduced by direct hydride transfer from NADPH, to form the product GSA.</text>
</comment>
<reference evidence="17 18" key="1">
    <citation type="submission" date="2016-04" db="EMBL/GenBank/DDBJ databases">
        <title>Complete genome sequence of the haloalkaliphilic hydrocarbon-degrading bacterium Dietzia psychralcaliphila ILA-1T, isolated from a drain of a fish product-processing plant.</title>
        <authorList>
            <person name="Zhao J."/>
            <person name="Hu B."/>
            <person name="Geng S."/>
            <person name="Nie Y."/>
            <person name="Tang Y."/>
        </authorList>
    </citation>
    <scope>NUCLEOTIDE SEQUENCE [LARGE SCALE GENOMIC DNA]</scope>
    <source>
        <strain evidence="17 18">ILA-1</strain>
    </source>
</reference>
<dbReference type="PANTHER" id="PTHR43013:SF1">
    <property type="entry name" value="GLUTAMYL-TRNA REDUCTASE"/>
    <property type="match status" value="1"/>
</dbReference>
<dbReference type="EC" id="1.2.1.70" evidence="3 8"/>
<dbReference type="SUPFAM" id="SSF51735">
    <property type="entry name" value="NAD(P)-binding Rossmann-fold domains"/>
    <property type="match status" value="1"/>
</dbReference>
<dbReference type="NCBIfam" id="TIGR01035">
    <property type="entry name" value="hemA"/>
    <property type="match status" value="1"/>
</dbReference>
<evidence type="ECO:0000256" key="2">
    <source>
        <dbReference type="ARBA" id="ARBA00005916"/>
    </source>
</evidence>
<dbReference type="GO" id="GO:0019353">
    <property type="term" value="P:protoporphyrinogen IX biosynthetic process from glutamate"/>
    <property type="evidence" value="ECO:0007669"/>
    <property type="project" value="TreeGrafter"/>
</dbReference>
<dbReference type="GO" id="GO:0050661">
    <property type="term" value="F:NADP binding"/>
    <property type="evidence" value="ECO:0007669"/>
    <property type="project" value="InterPro"/>
</dbReference>
<dbReference type="SUPFAM" id="SSF69742">
    <property type="entry name" value="Glutamyl tRNA-reductase catalytic, N-terminal domain"/>
    <property type="match status" value="1"/>
</dbReference>
<dbReference type="PIRSF" id="PIRSF000445">
    <property type="entry name" value="4pyrrol_synth_GluRdtase"/>
    <property type="match status" value="1"/>
</dbReference>
<comment type="domain">
    <text evidence="8">Possesses an unusual extended V-shaped dimeric structure with each monomer consisting of three distinct domains arranged along a curved 'spinal' alpha-helix. The N-terminal catalytic domain specifically recognizes the glutamate moiety of the substrate. The second domain is the NADPH-binding domain, and the third C-terminal domain is responsible for dimerization.</text>
</comment>
<comment type="function">
    <text evidence="8">Catalyzes the NADPH-dependent reduction of glutamyl-tRNA(Glu) to glutamate 1-semialdehyde (GSA).</text>
</comment>
<dbReference type="FunFam" id="3.30.460.30:FF:000001">
    <property type="entry name" value="Glutamyl-tRNA reductase"/>
    <property type="match status" value="1"/>
</dbReference>
<dbReference type="InterPro" id="IPR036291">
    <property type="entry name" value="NAD(P)-bd_dom_sf"/>
</dbReference>
<name>A0AAD0JTB9_9ACTN</name>
<dbReference type="Pfam" id="PF00745">
    <property type="entry name" value="GlutR_dimer"/>
    <property type="match status" value="1"/>
</dbReference>
<dbReference type="InterPro" id="IPR000343">
    <property type="entry name" value="4pyrrol_synth_GluRdtase"/>
</dbReference>
<keyword evidence="6 8" id="KW-0627">Porphyrin biosynthesis</keyword>
<dbReference type="InterPro" id="IPR036453">
    <property type="entry name" value="GluRdtase_dimer_dom_sf"/>
</dbReference>
<evidence type="ECO:0000256" key="12">
    <source>
        <dbReference type="PIRSR" id="PIRSR000445-4"/>
    </source>
</evidence>
<dbReference type="KEGG" id="dpc:A6048_14250"/>